<dbReference type="InterPro" id="IPR036388">
    <property type="entry name" value="WH-like_DNA-bd_sf"/>
</dbReference>
<dbReference type="SUPFAM" id="SSF46785">
    <property type="entry name" value="Winged helix' DNA-binding domain"/>
    <property type="match status" value="1"/>
</dbReference>
<dbReference type="Pfam" id="PF01726">
    <property type="entry name" value="LexA_DNA_bind"/>
    <property type="match status" value="1"/>
</dbReference>
<feature type="domain" description="LexA repressor DNA-binding" evidence="1">
    <location>
        <begin position="1"/>
        <end position="65"/>
    </location>
</feature>
<reference evidence="2 3" key="1">
    <citation type="submission" date="2024-03" db="EMBL/GenBank/DDBJ databases">
        <title>Human intestinal bacterial collection.</title>
        <authorList>
            <person name="Pauvert C."/>
            <person name="Hitch T.C.A."/>
            <person name="Clavel T."/>
        </authorList>
    </citation>
    <scope>NUCLEOTIDE SEQUENCE [LARGE SCALE GENOMIC DNA]</scope>
    <source>
        <strain evidence="2 3">CLA-AA-H190</strain>
    </source>
</reference>
<evidence type="ECO:0000313" key="3">
    <source>
        <dbReference type="Proteomes" id="UP001469749"/>
    </source>
</evidence>
<protein>
    <recommendedName>
        <fullName evidence="1">LexA repressor DNA-binding domain-containing protein</fullName>
    </recommendedName>
</protein>
<name>A0ABV1B0L5_9FIRM</name>
<evidence type="ECO:0000313" key="2">
    <source>
        <dbReference type="EMBL" id="MEQ2363906.1"/>
    </source>
</evidence>
<dbReference type="Proteomes" id="UP001469749">
    <property type="component" value="Unassembled WGS sequence"/>
</dbReference>
<organism evidence="2 3">
    <name type="scientific">Coprococcus intestinihominis</name>
    <dbReference type="NCBI Taxonomy" id="3133154"/>
    <lineage>
        <taxon>Bacteria</taxon>
        <taxon>Bacillati</taxon>
        <taxon>Bacillota</taxon>
        <taxon>Clostridia</taxon>
        <taxon>Lachnospirales</taxon>
        <taxon>Lachnospiraceae</taxon>
        <taxon>Coprococcus</taxon>
    </lineage>
</organism>
<dbReference type="InterPro" id="IPR036390">
    <property type="entry name" value="WH_DNA-bd_sf"/>
</dbReference>
<evidence type="ECO:0000259" key="1">
    <source>
        <dbReference type="Pfam" id="PF01726"/>
    </source>
</evidence>
<dbReference type="Gene3D" id="1.10.10.10">
    <property type="entry name" value="Winged helix-like DNA-binding domain superfamily/Winged helix DNA-binding domain"/>
    <property type="match status" value="1"/>
</dbReference>
<comment type="caution">
    <text evidence="2">The sequence shown here is derived from an EMBL/GenBank/DDBJ whole genome shotgun (WGS) entry which is preliminary data.</text>
</comment>
<keyword evidence="3" id="KW-1185">Reference proteome</keyword>
<dbReference type="InterPro" id="IPR006199">
    <property type="entry name" value="LexA_DNA-bd_dom"/>
</dbReference>
<dbReference type="RefSeq" id="WP_349083835.1">
    <property type="nucleotide sequence ID" value="NZ_JBBMEK010000014.1"/>
</dbReference>
<gene>
    <name evidence="2" type="ORF">WMO25_02200</name>
</gene>
<accession>A0ABV1B0L5</accession>
<dbReference type="EMBL" id="JBBMEK010000014">
    <property type="protein sequence ID" value="MEQ2363906.1"/>
    <property type="molecule type" value="Genomic_DNA"/>
</dbReference>
<proteinExistence type="predicted"/>
<sequence>MRKMTESDKQMYLFIRDFFIQHMYSPSVREIMTGMGYKSTSTIHARLARLEEMGYIRKQQDASRTMWIKGIKVIVDEKENILQDMPVLRRTSGSE</sequence>